<dbReference type="Proteomes" id="UP000269289">
    <property type="component" value="Unassembled WGS sequence"/>
</dbReference>
<feature type="signal peptide" evidence="6">
    <location>
        <begin position="1"/>
        <end position="27"/>
    </location>
</feature>
<keyword evidence="5" id="KW-0449">Lipoprotein</keyword>
<evidence type="ECO:0000256" key="1">
    <source>
        <dbReference type="ARBA" id="ARBA00022475"/>
    </source>
</evidence>
<reference evidence="7 8" key="1">
    <citation type="submission" date="2018-10" db="EMBL/GenBank/DDBJ databases">
        <title>Isolation, diversity and antifungal activity of actinobacteria from wheat.</title>
        <authorList>
            <person name="Han C."/>
        </authorList>
    </citation>
    <scope>NUCLEOTIDE SEQUENCE [LARGE SCALE GENOMIC DNA]</scope>
    <source>
        <strain evidence="7 8">NEAU-YY56</strain>
    </source>
</reference>
<organism evidence="7 8">
    <name type="scientific">Cellulomonas triticagri</name>
    <dbReference type="NCBI Taxonomy" id="2483352"/>
    <lineage>
        <taxon>Bacteria</taxon>
        <taxon>Bacillati</taxon>
        <taxon>Actinomycetota</taxon>
        <taxon>Actinomycetes</taxon>
        <taxon>Micrococcales</taxon>
        <taxon>Cellulomonadaceae</taxon>
        <taxon>Cellulomonas</taxon>
    </lineage>
</organism>
<name>A0A3M2JFZ4_9CELL</name>
<dbReference type="Gene3D" id="3.40.190.10">
    <property type="entry name" value="Periplasmic binding protein-like II"/>
    <property type="match status" value="1"/>
</dbReference>
<keyword evidence="3" id="KW-0472">Membrane</keyword>
<proteinExistence type="predicted"/>
<evidence type="ECO:0000256" key="5">
    <source>
        <dbReference type="ARBA" id="ARBA00023288"/>
    </source>
</evidence>
<evidence type="ECO:0000256" key="2">
    <source>
        <dbReference type="ARBA" id="ARBA00022729"/>
    </source>
</evidence>
<keyword evidence="4" id="KW-0564">Palmitate</keyword>
<dbReference type="AlphaFoldDB" id="A0A3M2JFZ4"/>
<dbReference type="RefSeq" id="WP_122148841.1">
    <property type="nucleotide sequence ID" value="NZ_RFFI01000031.1"/>
</dbReference>
<feature type="chain" id="PRO_5038709581" evidence="6">
    <location>
        <begin position="28"/>
        <end position="438"/>
    </location>
</feature>
<keyword evidence="8" id="KW-1185">Reference proteome</keyword>
<protein>
    <submittedName>
        <fullName evidence="7">Extracellular solute-binding protein</fullName>
    </submittedName>
</protein>
<keyword evidence="2 6" id="KW-0732">Signal</keyword>
<evidence type="ECO:0000256" key="4">
    <source>
        <dbReference type="ARBA" id="ARBA00023139"/>
    </source>
</evidence>
<dbReference type="SUPFAM" id="SSF53850">
    <property type="entry name" value="Periplasmic binding protein-like II"/>
    <property type="match status" value="1"/>
</dbReference>
<dbReference type="EMBL" id="RFFI01000031">
    <property type="protein sequence ID" value="RMI12712.1"/>
    <property type="molecule type" value="Genomic_DNA"/>
</dbReference>
<dbReference type="InterPro" id="IPR050490">
    <property type="entry name" value="Bact_solute-bd_prot1"/>
</dbReference>
<dbReference type="PANTHER" id="PTHR43649:SF33">
    <property type="entry name" value="POLYGALACTURONAN_RHAMNOGALACTURONAN-BINDING PROTEIN YTCQ"/>
    <property type="match status" value="1"/>
</dbReference>
<dbReference type="OrthoDB" id="4289620at2"/>
<dbReference type="PANTHER" id="PTHR43649">
    <property type="entry name" value="ARABINOSE-BINDING PROTEIN-RELATED"/>
    <property type="match status" value="1"/>
</dbReference>
<dbReference type="PROSITE" id="PS51257">
    <property type="entry name" value="PROKAR_LIPOPROTEIN"/>
    <property type="match status" value="1"/>
</dbReference>
<dbReference type="Pfam" id="PF13416">
    <property type="entry name" value="SBP_bac_8"/>
    <property type="match status" value="1"/>
</dbReference>
<evidence type="ECO:0000313" key="7">
    <source>
        <dbReference type="EMBL" id="RMI12712.1"/>
    </source>
</evidence>
<dbReference type="InterPro" id="IPR006059">
    <property type="entry name" value="SBP"/>
</dbReference>
<keyword evidence="1" id="KW-1003">Cell membrane</keyword>
<evidence type="ECO:0000256" key="6">
    <source>
        <dbReference type="SAM" id="SignalP"/>
    </source>
</evidence>
<gene>
    <name evidence="7" type="ORF">EBM89_07585</name>
</gene>
<accession>A0A3M2JFZ4</accession>
<comment type="caution">
    <text evidence="7">The sequence shown here is derived from an EMBL/GenBank/DDBJ whole genome shotgun (WGS) entry which is preliminary data.</text>
</comment>
<evidence type="ECO:0000256" key="3">
    <source>
        <dbReference type="ARBA" id="ARBA00023136"/>
    </source>
</evidence>
<evidence type="ECO:0000313" key="8">
    <source>
        <dbReference type="Proteomes" id="UP000269289"/>
    </source>
</evidence>
<sequence>MTKHLRAPRRRALGAVATIAAGALVLAACGGSDDAADSGGGSGDGLSGEITFQTWNLKNDKFTPYFEGLIADYEDANPGTSIRWVDQPAEGYQDKLSADAAAGSLPDVVDMGPEAAYTLAQAGVLLDVAEADPGAEDLYLDKAWESMTFEGLGGGTYGYPWYLNTGPSFFNTAIFAECGLDTEALPETYDELFDAAEALAEACPDKSMLARMPAIENFGEYGVPLMDDDATEFTYDDATGVEFVERFRDLYQSQGLTEEALNNLQTAEVEEFKAGNLAYLPGSSYTLGDLRDTAPDIYENLGIGPRISNAAPNMYIESLVVNATTSNPDLANDFAQFVTNAENQMAFAKAANVFPSSAGSLDDPWFTEEDGEQETQVRVESANQVREAVVWWPPAFSSSTDANTLREQIAQAILGDKSVEDALQSSVEYSNERLAASR</sequence>